<dbReference type="Pfam" id="PF07884">
    <property type="entry name" value="VKOR"/>
    <property type="match status" value="1"/>
</dbReference>
<dbReference type="PANTHER" id="PTHR34573:SF1">
    <property type="entry name" value="VITAMIN K EPOXIDE REDUCTASE DOMAIN-CONTAINING PROTEIN"/>
    <property type="match status" value="1"/>
</dbReference>
<dbReference type="CDD" id="cd12916">
    <property type="entry name" value="VKOR_1"/>
    <property type="match status" value="1"/>
</dbReference>
<dbReference type="GO" id="GO:0048038">
    <property type="term" value="F:quinone binding"/>
    <property type="evidence" value="ECO:0007669"/>
    <property type="project" value="UniProtKB-KW"/>
</dbReference>
<name>A0A9X3S6Y3_9ACTN</name>
<dbReference type="GO" id="GO:0016491">
    <property type="term" value="F:oxidoreductase activity"/>
    <property type="evidence" value="ECO:0007669"/>
    <property type="project" value="UniProtKB-KW"/>
</dbReference>
<feature type="transmembrane region" description="Helical" evidence="10">
    <location>
        <begin position="79"/>
        <end position="96"/>
    </location>
</feature>
<evidence type="ECO:0000313" key="13">
    <source>
        <dbReference type="Proteomes" id="UP001149140"/>
    </source>
</evidence>
<proteinExistence type="inferred from homology"/>
<evidence type="ECO:0000259" key="11">
    <source>
        <dbReference type="SMART" id="SM00756"/>
    </source>
</evidence>
<dbReference type="InterPro" id="IPR012932">
    <property type="entry name" value="VKOR"/>
</dbReference>
<reference evidence="12" key="1">
    <citation type="submission" date="2022-10" db="EMBL/GenBank/DDBJ databases">
        <title>The WGS of Solirubrobacter ginsenosidimutans DSM 21036.</title>
        <authorList>
            <person name="Jiang Z."/>
        </authorList>
    </citation>
    <scope>NUCLEOTIDE SEQUENCE</scope>
    <source>
        <strain evidence="12">DSM 21036</strain>
    </source>
</reference>
<keyword evidence="7 10" id="KW-0472">Membrane</keyword>
<evidence type="ECO:0000256" key="3">
    <source>
        <dbReference type="ARBA" id="ARBA00022692"/>
    </source>
</evidence>
<evidence type="ECO:0000313" key="12">
    <source>
        <dbReference type="EMBL" id="MDA0163003.1"/>
    </source>
</evidence>
<dbReference type="Proteomes" id="UP001149140">
    <property type="component" value="Unassembled WGS sequence"/>
</dbReference>
<keyword evidence="9" id="KW-0676">Redox-active center</keyword>
<keyword evidence="4" id="KW-0874">Quinone</keyword>
<keyword evidence="13" id="KW-1185">Reference proteome</keyword>
<dbReference type="InterPro" id="IPR044698">
    <property type="entry name" value="VKOR/LTO1"/>
</dbReference>
<evidence type="ECO:0000256" key="9">
    <source>
        <dbReference type="ARBA" id="ARBA00023284"/>
    </source>
</evidence>
<comment type="caution">
    <text evidence="12">The sequence shown here is derived from an EMBL/GenBank/DDBJ whole genome shotgun (WGS) entry which is preliminary data.</text>
</comment>
<gene>
    <name evidence="12" type="ORF">OM076_22210</name>
</gene>
<feature type="transmembrane region" description="Helical" evidence="10">
    <location>
        <begin position="102"/>
        <end position="124"/>
    </location>
</feature>
<dbReference type="SMART" id="SM00756">
    <property type="entry name" value="VKc"/>
    <property type="match status" value="1"/>
</dbReference>
<evidence type="ECO:0000256" key="1">
    <source>
        <dbReference type="ARBA" id="ARBA00004141"/>
    </source>
</evidence>
<evidence type="ECO:0000256" key="6">
    <source>
        <dbReference type="ARBA" id="ARBA00023002"/>
    </source>
</evidence>
<comment type="subcellular location">
    <subcellularLocation>
        <location evidence="1">Membrane</location>
        <topology evidence="1">Multi-pass membrane protein</topology>
    </subcellularLocation>
</comment>
<feature type="transmembrane region" description="Helical" evidence="10">
    <location>
        <begin position="51"/>
        <end position="70"/>
    </location>
</feature>
<dbReference type="EMBL" id="JAPDOD010000022">
    <property type="protein sequence ID" value="MDA0163003.1"/>
    <property type="molecule type" value="Genomic_DNA"/>
</dbReference>
<keyword evidence="8" id="KW-1015">Disulfide bond</keyword>
<evidence type="ECO:0000256" key="8">
    <source>
        <dbReference type="ARBA" id="ARBA00023157"/>
    </source>
</evidence>
<evidence type="ECO:0000256" key="5">
    <source>
        <dbReference type="ARBA" id="ARBA00022989"/>
    </source>
</evidence>
<keyword evidence="5 10" id="KW-1133">Transmembrane helix</keyword>
<sequence>MTRVAAIAVALIGLGIATYLTIVHYTGGAPVCAIAHGCETVQKSDYSKLGGVPVAVLGLLGYIGILAALIRDDENSRSIAAFLSIVGFGFSAWLTYTELALINAICIWCVGSAICMTILAVLNVSRVLTVSPKELAHVR</sequence>
<comment type="similarity">
    <text evidence="2">Belongs to the VKOR family.</text>
</comment>
<dbReference type="AlphaFoldDB" id="A0A9X3S6Y3"/>
<keyword evidence="3 10" id="KW-0812">Transmembrane</keyword>
<feature type="domain" description="Vitamin K epoxide reductase" evidence="11">
    <location>
        <begin position="1"/>
        <end position="127"/>
    </location>
</feature>
<evidence type="ECO:0000256" key="10">
    <source>
        <dbReference type="SAM" id="Phobius"/>
    </source>
</evidence>
<dbReference type="InterPro" id="IPR038354">
    <property type="entry name" value="VKOR_sf"/>
</dbReference>
<keyword evidence="6" id="KW-0560">Oxidoreductase</keyword>
<dbReference type="Gene3D" id="1.20.1440.130">
    <property type="entry name" value="VKOR domain"/>
    <property type="match status" value="1"/>
</dbReference>
<organism evidence="12 13">
    <name type="scientific">Solirubrobacter ginsenosidimutans</name>
    <dbReference type="NCBI Taxonomy" id="490573"/>
    <lineage>
        <taxon>Bacteria</taxon>
        <taxon>Bacillati</taxon>
        <taxon>Actinomycetota</taxon>
        <taxon>Thermoleophilia</taxon>
        <taxon>Solirubrobacterales</taxon>
        <taxon>Solirubrobacteraceae</taxon>
        <taxon>Solirubrobacter</taxon>
    </lineage>
</organism>
<dbReference type="GO" id="GO:0016020">
    <property type="term" value="C:membrane"/>
    <property type="evidence" value="ECO:0007669"/>
    <property type="project" value="UniProtKB-SubCell"/>
</dbReference>
<evidence type="ECO:0000256" key="7">
    <source>
        <dbReference type="ARBA" id="ARBA00023136"/>
    </source>
</evidence>
<evidence type="ECO:0000256" key="2">
    <source>
        <dbReference type="ARBA" id="ARBA00006214"/>
    </source>
</evidence>
<dbReference type="PANTHER" id="PTHR34573">
    <property type="entry name" value="VKC DOMAIN-CONTAINING PROTEIN"/>
    <property type="match status" value="1"/>
</dbReference>
<dbReference type="RefSeq" id="WP_270042244.1">
    <property type="nucleotide sequence ID" value="NZ_JAPDOD010000022.1"/>
</dbReference>
<accession>A0A9X3S6Y3</accession>
<evidence type="ECO:0000256" key="4">
    <source>
        <dbReference type="ARBA" id="ARBA00022719"/>
    </source>
</evidence>
<protein>
    <submittedName>
        <fullName evidence="12">Vitamin K epoxide reductase family protein</fullName>
    </submittedName>
</protein>